<protein>
    <submittedName>
        <fullName evidence="1">Uncharacterized protein</fullName>
    </submittedName>
</protein>
<dbReference type="EMBL" id="KF901069">
    <property type="protein sequence ID" value="AIF16981.1"/>
    <property type="molecule type" value="Genomic_DNA"/>
</dbReference>
<reference evidence="1" key="1">
    <citation type="journal article" date="2014" name="Genome Biol. Evol.">
        <title>Pangenome evidence for extensive interdomain horizontal transfer affecting lineage core and shell genes in uncultured planktonic thaumarchaeota and euryarchaeota.</title>
        <authorList>
            <person name="Deschamps P."/>
            <person name="Zivanovic Y."/>
            <person name="Moreira D."/>
            <person name="Rodriguez-Valera F."/>
            <person name="Lopez-Garcia P."/>
        </authorList>
    </citation>
    <scope>NUCLEOTIDE SEQUENCE</scope>
</reference>
<sequence>MAKFKDSKKIIKDVAKFTTENTSFIFSIYGKILTKDSDIAQNFLSMYYLESDVQENISEITNLILKKDKIQYSGLVHLSTFCNISPKFTFPYSDKIIVLDVNDERSPQSTSKYCEKIRLDICRKGIVMNNFASFSVLEKLK</sequence>
<proteinExistence type="predicted"/>
<name>A0A075HKR2_9ARCH</name>
<evidence type="ECO:0000313" key="1">
    <source>
        <dbReference type="EMBL" id="AIF16981.1"/>
    </source>
</evidence>
<accession>A0A075HKR2</accession>
<organism evidence="1">
    <name type="scientific">uncultured marine thaumarchaeote KM3_75_F06</name>
    <dbReference type="NCBI Taxonomy" id="1456280"/>
    <lineage>
        <taxon>Archaea</taxon>
        <taxon>Nitrososphaerota</taxon>
        <taxon>environmental samples</taxon>
    </lineage>
</organism>
<dbReference type="AlphaFoldDB" id="A0A075HKR2"/>